<organism evidence="2 3">
    <name type="scientific">Cryobacterium algoritolerans</name>
    <dbReference type="NCBI Taxonomy" id="1259184"/>
    <lineage>
        <taxon>Bacteria</taxon>
        <taxon>Bacillati</taxon>
        <taxon>Actinomycetota</taxon>
        <taxon>Actinomycetes</taxon>
        <taxon>Micrococcales</taxon>
        <taxon>Microbacteriaceae</taxon>
        <taxon>Cryobacterium</taxon>
    </lineage>
</organism>
<gene>
    <name evidence="2" type="ORF">E3O19_04720</name>
</gene>
<keyword evidence="3" id="KW-1185">Reference proteome</keyword>
<feature type="non-terminal residue" evidence="2">
    <location>
        <position position="139"/>
    </location>
</feature>
<feature type="compositionally biased region" description="Basic residues" evidence="1">
    <location>
        <begin position="108"/>
        <end position="117"/>
    </location>
</feature>
<feature type="compositionally biased region" description="Basic and acidic residues" evidence="1">
    <location>
        <begin position="118"/>
        <end position="127"/>
    </location>
</feature>
<reference evidence="2 3" key="1">
    <citation type="submission" date="2019-03" db="EMBL/GenBank/DDBJ databases">
        <title>Genomics of glacier-inhabiting Cryobacterium strains.</title>
        <authorList>
            <person name="Liu Q."/>
            <person name="Xin Y.-H."/>
        </authorList>
    </citation>
    <scope>NUCLEOTIDE SEQUENCE [LARGE SCALE GENOMIC DNA]</scope>
    <source>
        <strain evidence="2 3">MDT1-3</strain>
    </source>
</reference>
<sequence>MAHPTGGIFPQGAAGFVFAGDRRCGYGAPGLAQHPFLGALLVAQFGDGVAECSELDERVAQLQLRRTRLLTQLGQVGVGGAGFDELGLEPGDAGLRLGEGELGGLQRGVRRGGRGRGRRDPERDRRSGRVARRVAAARA</sequence>
<name>A0A4R8X0I3_9MICO</name>
<proteinExistence type="predicted"/>
<dbReference type="AlphaFoldDB" id="A0A4R8X0I3"/>
<evidence type="ECO:0000313" key="3">
    <source>
        <dbReference type="Proteomes" id="UP000298412"/>
    </source>
</evidence>
<dbReference type="Proteomes" id="UP000298412">
    <property type="component" value="Unassembled WGS sequence"/>
</dbReference>
<evidence type="ECO:0000313" key="2">
    <source>
        <dbReference type="EMBL" id="TFC18382.1"/>
    </source>
</evidence>
<evidence type="ECO:0000256" key="1">
    <source>
        <dbReference type="SAM" id="MobiDB-lite"/>
    </source>
</evidence>
<protein>
    <submittedName>
        <fullName evidence="2">Uncharacterized protein</fullName>
    </submittedName>
</protein>
<accession>A0A4R8X0I3</accession>
<comment type="caution">
    <text evidence="2">The sequence shown here is derived from an EMBL/GenBank/DDBJ whole genome shotgun (WGS) entry which is preliminary data.</text>
</comment>
<feature type="region of interest" description="Disordered" evidence="1">
    <location>
        <begin position="97"/>
        <end position="139"/>
    </location>
</feature>
<dbReference type="EMBL" id="SOFP01000022">
    <property type="protein sequence ID" value="TFC18382.1"/>
    <property type="molecule type" value="Genomic_DNA"/>
</dbReference>